<proteinExistence type="predicted"/>
<gene>
    <name evidence="2" type="ORF">ARMGADRAFT_1115980</name>
</gene>
<name>A0A2H3D3H0_ARMGA</name>
<organism evidence="2 3">
    <name type="scientific">Armillaria gallica</name>
    <name type="common">Bulbous honey fungus</name>
    <name type="synonym">Armillaria bulbosa</name>
    <dbReference type="NCBI Taxonomy" id="47427"/>
    <lineage>
        <taxon>Eukaryota</taxon>
        <taxon>Fungi</taxon>
        <taxon>Dikarya</taxon>
        <taxon>Basidiomycota</taxon>
        <taxon>Agaricomycotina</taxon>
        <taxon>Agaricomycetes</taxon>
        <taxon>Agaricomycetidae</taxon>
        <taxon>Agaricales</taxon>
        <taxon>Marasmiineae</taxon>
        <taxon>Physalacriaceae</taxon>
        <taxon>Armillaria</taxon>
    </lineage>
</organism>
<dbReference type="InParanoid" id="A0A2H3D3H0"/>
<protein>
    <submittedName>
        <fullName evidence="2">Uncharacterized protein</fullName>
    </submittedName>
</protein>
<dbReference type="Proteomes" id="UP000217790">
    <property type="component" value="Unassembled WGS sequence"/>
</dbReference>
<feature type="transmembrane region" description="Helical" evidence="1">
    <location>
        <begin position="81"/>
        <end position="107"/>
    </location>
</feature>
<evidence type="ECO:0000256" key="1">
    <source>
        <dbReference type="SAM" id="Phobius"/>
    </source>
</evidence>
<evidence type="ECO:0000313" key="2">
    <source>
        <dbReference type="EMBL" id="PBK88640.1"/>
    </source>
</evidence>
<keyword evidence="1" id="KW-0472">Membrane</keyword>
<sequence length="230" mass="26724">MESTATGSSALDLHIILTLIFQMEQRLCESVHASNQKQLIETSLIIIECTSILIHNLDHQNSDIMQVLDKLYFLLSFKAFLVTYGSILLFISVTFIHLLFWVMLLIIKEHNESILYGWAQHSAMQNVWPEEEFHQWDLLKHVLAIVVIEKLQMRFDVTGSLPKYDYWVYMEVAQLPWLLDIYSPSSCSDGVPNPLEYSKNMRQMLIAIITECEDYMCARLKTAETIMIKT</sequence>
<dbReference type="AlphaFoldDB" id="A0A2H3D3H0"/>
<accession>A0A2H3D3H0</accession>
<dbReference type="EMBL" id="KZ293672">
    <property type="protein sequence ID" value="PBK88640.1"/>
    <property type="molecule type" value="Genomic_DNA"/>
</dbReference>
<keyword evidence="3" id="KW-1185">Reference proteome</keyword>
<keyword evidence="1" id="KW-0812">Transmembrane</keyword>
<evidence type="ECO:0000313" key="3">
    <source>
        <dbReference type="Proteomes" id="UP000217790"/>
    </source>
</evidence>
<reference evidence="3" key="1">
    <citation type="journal article" date="2017" name="Nat. Ecol. Evol.">
        <title>Genome expansion and lineage-specific genetic innovations in the forest pathogenic fungi Armillaria.</title>
        <authorList>
            <person name="Sipos G."/>
            <person name="Prasanna A.N."/>
            <person name="Walter M.C."/>
            <person name="O'Connor E."/>
            <person name="Balint B."/>
            <person name="Krizsan K."/>
            <person name="Kiss B."/>
            <person name="Hess J."/>
            <person name="Varga T."/>
            <person name="Slot J."/>
            <person name="Riley R."/>
            <person name="Boka B."/>
            <person name="Rigling D."/>
            <person name="Barry K."/>
            <person name="Lee J."/>
            <person name="Mihaltcheva S."/>
            <person name="LaButti K."/>
            <person name="Lipzen A."/>
            <person name="Waldron R."/>
            <person name="Moloney N.M."/>
            <person name="Sperisen C."/>
            <person name="Kredics L."/>
            <person name="Vagvoelgyi C."/>
            <person name="Patrignani A."/>
            <person name="Fitzpatrick D."/>
            <person name="Nagy I."/>
            <person name="Doyle S."/>
            <person name="Anderson J.B."/>
            <person name="Grigoriev I.V."/>
            <person name="Gueldener U."/>
            <person name="Muensterkoetter M."/>
            <person name="Nagy L.G."/>
        </authorList>
    </citation>
    <scope>NUCLEOTIDE SEQUENCE [LARGE SCALE GENOMIC DNA]</scope>
    <source>
        <strain evidence="3">Ar21-2</strain>
    </source>
</reference>
<keyword evidence="1" id="KW-1133">Transmembrane helix</keyword>
<dbReference type="STRING" id="47427.A0A2H3D3H0"/>